<dbReference type="PANTHER" id="PTHR36931">
    <property type="entry name" value="UPF0153 PROTEIN YEIW"/>
    <property type="match status" value="1"/>
</dbReference>
<keyword evidence="2" id="KW-1185">Reference proteome</keyword>
<dbReference type="EMBL" id="CP018139">
    <property type="protein sequence ID" value="APE29498.1"/>
    <property type="molecule type" value="Genomic_DNA"/>
</dbReference>
<gene>
    <name evidence="1" type="ORF">BOX17_00095</name>
</gene>
<dbReference type="Pfam" id="PF03692">
    <property type="entry name" value="CxxCxxCC"/>
    <property type="match status" value="1"/>
</dbReference>
<dbReference type="InterPro" id="IPR052572">
    <property type="entry name" value="UPF0153_domain"/>
</dbReference>
<dbReference type="AlphaFoldDB" id="A0A1J0VBY7"/>
<name>A0A1J0VBY7_9GAMM</name>
<evidence type="ECO:0000313" key="2">
    <source>
        <dbReference type="Proteomes" id="UP000181985"/>
    </source>
</evidence>
<dbReference type="PANTHER" id="PTHR36931:SF1">
    <property type="entry name" value="UPF0153 PROTEIN YEIW"/>
    <property type="match status" value="1"/>
</dbReference>
<accession>A0A1J0VBY7</accession>
<evidence type="ECO:0000313" key="1">
    <source>
        <dbReference type="EMBL" id="APE29498.1"/>
    </source>
</evidence>
<dbReference type="OrthoDB" id="9803986at2"/>
<organism evidence="1 2">
    <name type="scientific">Halomonas aestuarii</name>
    <dbReference type="NCBI Taxonomy" id="1897729"/>
    <lineage>
        <taxon>Bacteria</taxon>
        <taxon>Pseudomonadati</taxon>
        <taxon>Pseudomonadota</taxon>
        <taxon>Gammaproteobacteria</taxon>
        <taxon>Oceanospirillales</taxon>
        <taxon>Halomonadaceae</taxon>
        <taxon>Halomonas</taxon>
    </lineage>
</organism>
<sequence>MSAPAEIASPGECRPGCGACCIAPSISSPIPGMPDGKPAGVRCVQLDEANLCKLFGDPRRPSVCARFDYDPELCGDRRDVALRRIEALELAT</sequence>
<dbReference type="RefSeq" id="WP_071941480.1">
    <property type="nucleotide sequence ID" value="NZ_CP018139.1"/>
</dbReference>
<dbReference type="KEGG" id="hsi:BOX17_00095"/>
<proteinExistence type="predicted"/>
<reference evidence="2" key="1">
    <citation type="submission" date="2016-11" db="EMBL/GenBank/DDBJ databases">
        <title>Halolamina sediminis sp. nov., an extremely halophilic archaeon isolated from solar salt.</title>
        <authorList>
            <person name="Koh H.-W."/>
            <person name="Rani S."/>
            <person name="Park S.-J."/>
        </authorList>
    </citation>
    <scope>NUCLEOTIDE SEQUENCE [LARGE SCALE GENOMIC DNA]</scope>
    <source>
        <strain evidence="2">Hb3</strain>
    </source>
</reference>
<dbReference type="Proteomes" id="UP000181985">
    <property type="component" value="Chromosome"/>
</dbReference>
<evidence type="ECO:0008006" key="3">
    <source>
        <dbReference type="Google" id="ProtNLM"/>
    </source>
</evidence>
<dbReference type="InterPro" id="IPR005358">
    <property type="entry name" value="Puta_zinc/iron-chelating_dom"/>
</dbReference>
<protein>
    <recommendedName>
        <fullName evidence="3">Zinc/iron-chelating domain-containing protein</fullName>
    </recommendedName>
</protein>